<dbReference type="GO" id="GO:0022857">
    <property type="term" value="F:transmembrane transporter activity"/>
    <property type="evidence" value="ECO:0007669"/>
    <property type="project" value="InterPro"/>
</dbReference>
<evidence type="ECO:0000256" key="4">
    <source>
        <dbReference type="SAM" id="Phobius"/>
    </source>
</evidence>
<evidence type="ECO:0000256" key="3">
    <source>
        <dbReference type="ARBA" id="ARBA00023136"/>
    </source>
</evidence>
<evidence type="ECO:0000259" key="5">
    <source>
        <dbReference type="PROSITE" id="PS50850"/>
    </source>
</evidence>
<dbReference type="STRING" id="177437.HRM2_40030"/>
<protein>
    <submittedName>
        <fullName evidence="6">Permease of the major facilitator superfamily</fullName>
    </submittedName>
</protein>
<dbReference type="OrthoDB" id="9816124at2"/>
<keyword evidence="3 4" id="KW-0472">Membrane</keyword>
<sequence>MTFINANIKKLYLFSFLKMSLFPMAIITLFWKDHIGLSLTKILLLQGIYSVAMIIMEYPSGYLGDRIGYRTALNLASLLGIIGWGLYSFADSFALVLMAEIILGISLSFISGCDSALLYESLKADNQEQHYARHEGRINGLGQIGEACGAIFAGLLYATAPLLPFMIQVAVWVLALLLTRTLIEPPRQLKLSTSHFAEALQSIRHAFLENLRLRSMILLNLILGMASYYPIWLIQPYMQDGGVPIAWFGPIWALANLSIAISALVSYRSHLKMGDRQMVRLFILLIVAGYLGLGLVGGVWGFLFYYLLTIMRGLRGPMLLNHVQQEIPSGNRAGILSLQSFVFRISFVCTGPLVGRFADTVGVRQTFLLLCGAFALILIPVARLFFRQVIPRKFN</sequence>
<gene>
    <name evidence="6" type="ordered locus">HRM2_40030</name>
</gene>
<dbReference type="RefSeq" id="WP_015905796.1">
    <property type="nucleotide sequence ID" value="NC_012108.1"/>
</dbReference>
<dbReference type="InterPro" id="IPR011701">
    <property type="entry name" value="MFS"/>
</dbReference>
<proteinExistence type="predicted"/>
<feature type="transmembrane region" description="Helical" evidence="4">
    <location>
        <begin position="37"/>
        <end position="55"/>
    </location>
</feature>
<dbReference type="Pfam" id="PF07690">
    <property type="entry name" value="MFS_1"/>
    <property type="match status" value="1"/>
</dbReference>
<feature type="transmembrane region" description="Helical" evidence="4">
    <location>
        <begin position="279"/>
        <end position="308"/>
    </location>
</feature>
<accession>C0QC44</accession>
<dbReference type="PANTHER" id="PTHR23530">
    <property type="entry name" value="TRANSPORT PROTEIN-RELATED"/>
    <property type="match status" value="1"/>
</dbReference>
<dbReference type="InterPro" id="IPR053160">
    <property type="entry name" value="MFS_DHA3_Transporter"/>
</dbReference>
<feature type="transmembrane region" description="Helical" evidence="4">
    <location>
        <begin position="12"/>
        <end position="31"/>
    </location>
</feature>
<dbReference type="SUPFAM" id="SSF103473">
    <property type="entry name" value="MFS general substrate transporter"/>
    <property type="match status" value="1"/>
</dbReference>
<organism evidence="6 7">
    <name type="scientific">Desulforapulum autotrophicum (strain ATCC 43914 / DSM 3382 / VKM B-1955 / HRM2)</name>
    <name type="common">Desulfobacterium autotrophicum</name>
    <dbReference type="NCBI Taxonomy" id="177437"/>
    <lineage>
        <taxon>Bacteria</taxon>
        <taxon>Pseudomonadati</taxon>
        <taxon>Thermodesulfobacteriota</taxon>
        <taxon>Desulfobacteria</taxon>
        <taxon>Desulfobacterales</taxon>
        <taxon>Desulfobacteraceae</taxon>
        <taxon>Desulforapulum</taxon>
    </lineage>
</organism>
<dbReference type="eggNOG" id="COG0477">
    <property type="taxonomic scope" value="Bacteria"/>
</dbReference>
<feature type="domain" description="Major facilitator superfamily (MFS) profile" evidence="5">
    <location>
        <begin position="1"/>
        <end position="390"/>
    </location>
</feature>
<feature type="transmembrane region" description="Helical" evidence="4">
    <location>
        <begin position="165"/>
        <end position="183"/>
    </location>
</feature>
<keyword evidence="2 4" id="KW-1133">Transmembrane helix</keyword>
<evidence type="ECO:0000256" key="2">
    <source>
        <dbReference type="ARBA" id="ARBA00022989"/>
    </source>
</evidence>
<dbReference type="PANTHER" id="PTHR23530:SF1">
    <property type="entry name" value="PERMEASE, MAJOR FACILITATOR SUPERFAMILY-RELATED"/>
    <property type="match status" value="1"/>
</dbReference>
<evidence type="ECO:0000313" key="6">
    <source>
        <dbReference type="EMBL" id="ACN17061.1"/>
    </source>
</evidence>
<feature type="transmembrane region" description="Helical" evidence="4">
    <location>
        <begin position="245"/>
        <end position="267"/>
    </location>
</feature>
<dbReference type="EMBL" id="CP001087">
    <property type="protein sequence ID" value="ACN17061.1"/>
    <property type="molecule type" value="Genomic_DNA"/>
</dbReference>
<dbReference type="InterPro" id="IPR036259">
    <property type="entry name" value="MFS_trans_sf"/>
</dbReference>
<dbReference type="KEGG" id="dat:HRM2_40030"/>
<keyword evidence="7" id="KW-1185">Reference proteome</keyword>
<dbReference type="HOGENOM" id="CLU_046685_2_1_7"/>
<dbReference type="Proteomes" id="UP000000442">
    <property type="component" value="Chromosome"/>
</dbReference>
<evidence type="ECO:0000313" key="7">
    <source>
        <dbReference type="Proteomes" id="UP000000442"/>
    </source>
</evidence>
<dbReference type="PROSITE" id="PS50850">
    <property type="entry name" value="MFS"/>
    <property type="match status" value="1"/>
</dbReference>
<dbReference type="InterPro" id="IPR020846">
    <property type="entry name" value="MFS_dom"/>
</dbReference>
<keyword evidence="1 4" id="KW-0812">Transmembrane</keyword>
<feature type="transmembrane region" description="Helical" evidence="4">
    <location>
        <begin position="213"/>
        <end position="233"/>
    </location>
</feature>
<reference evidence="6 7" key="1">
    <citation type="journal article" date="2009" name="Environ. Microbiol.">
        <title>Genome sequence of Desulfobacterium autotrophicum HRM2, a marine sulfate reducer oxidizing organic carbon completely to carbon dioxide.</title>
        <authorList>
            <person name="Strittmatter A.W."/>
            <person name="Liesegang H."/>
            <person name="Rabus R."/>
            <person name="Decker I."/>
            <person name="Amann J."/>
            <person name="Andres S."/>
            <person name="Henne A."/>
            <person name="Fricke W.F."/>
            <person name="Martinez-Arias R."/>
            <person name="Bartels D."/>
            <person name="Goesmann A."/>
            <person name="Krause L."/>
            <person name="Puehler A."/>
            <person name="Klenk H.P."/>
            <person name="Richter M."/>
            <person name="Schuler M."/>
            <person name="Gloeckner F.O."/>
            <person name="Meyerdierks A."/>
            <person name="Gottschalk G."/>
            <person name="Amann R."/>
        </authorList>
    </citation>
    <scope>NUCLEOTIDE SEQUENCE [LARGE SCALE GENOMIC DNA]</scope>
    <source>
        <strain evidence="7">ATCC 43914 / DSM 3382 / HRM2</strain>
    </source>
</reference>
<dbReference type="Gene3D" id="1.20.1250.20">
    <property type="entry name" value="MFS general substrate transporter like domains"/>
    <property type="match status" value="1"/>
</dbReference>
<evidence type="ECO:0000256" key="1">
    <source>
        <dbReference type="ARBA" id="ARBA00022692"/>
    </source>
</evidence>
<dbReference type="AlphaFoldDB" id="C0QC44"/>
<feature type="transmembrane region" description="Helical" evidence="4">
    <location>
        <begin position="367"/>
        <end position="386"/>
    </location>
</feature>
<name>C0QC44_DESAH</name>